<evidence type="ECO:0000256" key="6">
    <source>
        <dbReference type="ARBA" id="ARBA00023136"/>
    </source>
</evidence>
<keyword evidence="5 9" id="KW-1133">Transmembrane helix</keyword>
<gene>
    <name evidence="11" type="ORF">SLS63_008655</name>
</gene>
<accession>A0ABR1P1T4</accession>
<feature type="transmembrane region" description="Helical" evidence="9">
    <location>
        <begin position="425"/>
        <end position="442"/>
    </location>
</feature>
<dbReference type="SUPFAM" id="SSF103473">
    <property type="entry name" value="MFS general substrate transporter"/>
    <property type="match status" value="1"/>
</dbReference>
<evidence type="ECO:0000256" key="1">
    <source>
        <dbReference type="ARBA" id="ARBA00004141"/>
    </source>
</evidence>
<dbReference type="PROSITE" id="PS00216">
    <property type="entry name" value="SUGAR_TRANSPORT_1"/>
    <property type="match status" value="1"/>
</dbReference>
<dbReference type="InterPro" id="IPR003663">
    <property type="entry name" value="Sugar/inositol_transpt"/>
</dbReference>
<dbReference type="EMBL" id="JAKNSF020000057">
    <property type="protein sequence ID" value="KAK7724398.1"/>
    <property type="molecule type" value="Genomic_DNA"/>
</dbReference>
<keyword evidence="12" id="KW-1185">Reference proteome</keyword>
<feature type="transmembrane region" description="Helical" evidence="9">
    <location>
        <begin position="191"/>
        <end position="212"/>
    </location>
</feature>
<dbReference type="InterPro" id="IPR005828">
    <property type="entry name" value="MFS_sugar_transport-like"/>
</dbReference>
<dbReference type="NCBIfam" id="TIGR00879">
    <property type="entry name" value="SP"/>
    <property type="match status" value="1"/>
</dbReference>
<feature type="transmembrane region" description="Helical" evidence="9">
    <location>
        <begin position="102"/>
        <end position="120"/>
    </location>
</feature>
<feature type="compositionally biased region" description="Basic and acidic residues" evidence="8">
    <location>
        <begin position="505"/>
        <end position="521"/>
    </location>
</feature>
<dbReference type="InterPro" id="IPR020846">
    <property type="entry name" value="MFS_dom"/>
</dbReference>
<evidence type="ECO:0000313" key="12">
    <source>
        <dbReference type="Proteomes" id="UP001430848"/>
    </source>
</evidence>
<feature type="transmembrane region" description="Helical" evidence="9">
    <location>
        <begin position="321"/>
        <end position="341"/>
    </location>
</feature>
<comment type="caution">
    <text evidence="11">The sequence shown here is derived from an EMBL/GenBank/DDBJ whole genome shotgun (WGS) entry which is preliminary data.</text>
</comment>
<dbReference type="Pfam" id="PF00083">
    <property type="entry name" value="Sugar_tr"/>
    <property type="match status" value="1"/>
</dbReference>
<organism evidence="11 12">
    <name type="scientific">Diaporthe eres</name>
    <name type="common">Phomopsis oblonga</name>
    <dbReference type="NCBI Taxonomy" id="83184"/>
    <lineage>
        <taxon>Eukaryota</taxon>
        <taxon>Fungi</taxon>
        <taxon>Dikarya</taxon>
        <taxon>Ascomycota</taxon>
        <taxon>Pezizomycotina</taxon>
        <taxon>Sordariomycetes</taxon>
        <taxon>Sordariomycetidae</taxon>
        <taxon>Diaporthales</taxon>
        <taxon>Diaporthaceae</taxon>
        <taxon>Diaporthe</taxon>
        <taxon>Diaporthe eres species complex</taxon>
    </lineage>
</organism>
<evidence type="ECO:0000256" key="3">
    <source>
        <dbReference type="ARBA" id="ARBA00022448"/>
    </source>
</evidence>
<comment type="subcellular location">
    <subcellularLocation>
        <location evidence="1">Membrane</location>
        <topology evidence="1">Multi-pass membrane protein</topology>
    </subcellularLocation>
</comment>
<dbReference type="Proteomes" id="UP001430848">
    <property type="component" value="Unassembled WGS sequence"/>
</dbReference>
<feature type="transmembrane region" description="Helical" evidence="9">
    <location>
        <begin position="278"/>
        <end position="301"/>
    </location>
</feature>
<dbReference type="PANTHER" id="PTHR48022">
    <property type="entry name" value="PLASTIDIC GLUCOSE TRANSPORTER 4"/>
    <property type="match status" value="1"/>
</dbReference>
<dbReference type="InterPro" id="IPR005829">
    <property type="entry name" value="Sugar_transporter_CS"/>
</dbReference>
<feature type="transmembrane region" description="Helical" evidence="9">
    <location>
        <begin position="160"/>
        <end position="179"/>
    </location>
</feature>
<evidence type="ECO:0000256" key="7">
    <source>
        <dbReference type="RuleBase" id="RU003346"/>
    </source>
</evidence>
<proteinExistence type="inferred from homology"/>
<dbReference type="Gene3D" id="1.20.1250.20">
    <property type="entry name" value="MFS general substrate transporter like domains"/>
    <property type="match status" value="1"/>
</dbReference>
<evidence type="ECO:0000256" key="9">
    <source>
        <dbReference type="SAM" id="Phobius"/>
    </source>
</evidence>
<dbReference type="PROSITE" id="PS50850">
    <property type="entry name" value="MFS"/>
    <property type="match status" value="1"/>
</dbReference>
<dbReference type="InterPro" id="IPR050360">
    <property type="entry name" value="MFS_Sugar_Transporters"/>
</dbReference>
<feature type="transmembrane region" description="Helical" evidence="9">
    <location>
        <begin position="448"/>
        <end position="465"/>
    </location>
</feature>
<feature type="transmembrane region" description="Helical" evidence="9">
    <location>
        <begin position="73"/>
        <end position="95"/>
    </location>
</feature>
<comment type="similarity">
    <text evidence="2 7">Belongs to the major facilitator superfamily. Sugar transporter (TC 2.A.1.1) family.</text>
</comment>
<feature type="region of interest" description="Disordered" evidence="8">
    <location>
        <begin position="499"/>
        <end position="521"/>
    </location>
</feature>
<keyword evidence="6 9" id="KW-0472">Membrane</keyword>
<sequence length="521" mass="57595">MSSKSPFLGLRGHTLRAAQIIFVVGPGFTLFGYNQAGVGPLATLQTWVSTFPTIDTINTEGAQEAVNSTRKGAVIASFQIGALIGALSCLFLGDWLGRRKTIFLAAILAIIGEVLQVSAYNVIQFVVGRIILGIGVGEISVAIPVWQAECSSAAHRGRDVITAGIFMCLGYALCNWIDFGFTFIRDSTLEWRLPLALSLILSLTVASMIFCLPESPRWLVRVNKVKQATRNLAALKDLPEDDEAIRTEIAQIESSLEFATARNNSLMEMFSKNDDERLFYRFCLCFALQFFQQMCGGNLISVYASTIFQQNLNLGTNLSKILASCALTWKFLCCFLAFFAIDRLGRRTVFMISGTGMSLCMACLAVTASFPSTNESASIASAFFIFLFNSFYPFGFLGGNFLYCTEVAPVRLRVAMNSVSTANHWLWNFVVTMVTPVALDTIGFRYYIMYAIISACIPVSVFFFYPETMNRNLELLNNVFKDASSPWDIVKMARDLPQGEVADSDNDHSAAKQKVEQKENV</sequence>
<feature type="transmembrane region" description="Helical" evidence="9">
    <location>
        <begin position="126"/>
        <end position="148"/>
    </location>
</feature>
<evidence type="ECO:0000256" key="4">
    <source>
        <dbReference type="ARBA" id="ARBA00022692"/>
    </source>
</evidence>
<evidence type="ECO:0000259" key="10">
    <source>
        <dbReference type="PROSITE" id="PS50850"/>
    </source>
</evidence>
<feature type="transmembrane region" description="Helical" evidence="9">
    <location>
        <begin position="348"/>
        <end position="370"/>
    </location>
</feature>
<dbReference type="PANTHER" id="PTHR48022:SF45">
    <property type="entry name" value="MAJOR FACILITATOR SUPERFAMILY (MFS) PROFILE DOMAIN-CONTAINING PROTEIN-RELATED"/>
    <property type="match status" value="1"/>
</dbReference>
<reference evidence="11 12" key="1">
    <citation type="submission" date="2024-02" db="EMBL/GenBank/DDBJ databases">
        <title>De novo assembly and annotation of 12 fungi associated with fruit tree decline syndrome in Ontario, Canada.</title>
        <authorList>
            <person name="Sulman M."/>
            <person name="Ellouze W."/>
            <person name="Ilyukhin E."/>
        </authorList>
    </citation>
    <scope>NUCLEOTIDE SEQUENCE [LARGE SCALE GENOMIC DNA]</scope>
    <source>
        <strain evidence="11 12">M169</strain>
    </source>
</reference>
<evidence type="ECO:0000256" key="2">
    <source>
        <dbReference type="ARBA" id="ARBA00010992"/>
    </source>
</evidence>
<evidence type="ECO:0000313" key="11">
    <source>
        <dbReference type="EMBL" id="KAK7724398.1"/>
    </source>
</evidence>
<evidence type="ECO:0000256" key="8">
    <source>
        <dbReference type="SAM" id="MobiDB-lite"/>
    </source>
</evidence>
<feature type="domain" description="Major facilitator superfamily (MFS) profile" evidence="10">
    <location>
        <begin position="20"/>
        <end position="469"/>
    </location>
</feature>
<dbReference type="PRINTS" id="PR00171">
    <property type="entry name" value="SUGRTRNSPORT"/>
</dbReference>
<feature type="transmembrane region" description="Helical" evidence="9">
    <location>
        <begin position="382"/>
        <end position="404"/>
    </location>
</feature>
<protein>
    <recommendedName>
        <fullName evidence="10">Major facilitator superfamily (MFS) profile domain-containing protein</fullName>
    </recommendedName>
</protein>
<keyword evidence="4 9" id="KW-0812">Transmembrane</keyword>
<dbReference type="InterPro" id="IPR036259">
    <property type="entry name" value="MFS_trans_sf"/>
</dbReference>
<keyword evidence="3 7" id="KW-0813">Transport</keyword>
<name>A0ABR1P1T4_DIAER</name>
<evidence type="ECO:0000256" key="5">
    <source>
        <dbReference type="ARBA" id="ARBA00022989"/>
    </source>
</evidence>